<dbReference type="InterPro" id="IPR036188">
    <property type="entry name" value="FAD/NAD-bd_sf"/>
</dbReference>
<protein>
    <submittedName>
        <fullName evidence="2">NAD(P)/FAD-dependent oxidoreductase</fullName>
    </submittedName>
</protein>
<feature type="domain" description="Amine oxidase" evidence="1">
    <location>
        <begin position="26"/>
        <end position="442"/>
    </location>
</feature>
<dbReference type="PANTHER" id="PTHR42923:SF46">
    <property type="entry name" value="AMINE OXIDASE"/>
    <property type="match status" value="1"/>
</dbReference>
<evidence type="ECO:0000259" key="1">
    <source>
        <dbReference type="Pfam" id="PF01593"/>
    </source>
</evidence>
<organism evidence="2 3">
    <name type="scientific">Drouetiella hepatica Uher 2000/2452</name>
    <dbReference type="NCBI Taxonomy" id="904376"/>
    <lineage>
        <taxon>Bacteria</taxon>
        <taxon>Bacillati</taxon>
        <taxon>Cyanobacteriota</taxon>
        <taxon>Cyanophyceae</taxon>
        <taxon>Oculatellales</taxon>
        <taxon>Oculatellaceae</taxon>
        <taxon>Drouetiella</taxon>
    </lineage>
</organism>
<reference evidence="2" key="1">
    <citation type="submission" date="2021-05" db="EMBL/GenBank/DDBJ databases">
        <authorList>
            <person name="Pietrasiak N."/>
            <person name="Ward R."/>
            <person name="Stajich J.E."/>
            <person name="Kurbessoian T."/>
        </authorList>
    </citation>
    <scope>NUCLEOTIDE SEQUENCE</scope>
    <source>
        <strain evidence="2">UHER 2000/2452</strain>
    </source>
</reference>
<accession>A0A951QFB6</accession>
<dbReference type="SUPFAM" id="SSF51905">
    <property type="entry name" value="FAD/NAD(P)-binding domain"/>
    <property type="match status" value="1"/>
</dbReference>
<sequence length="454" mass="50918">MVISSSRSSSAQGEERYAIVGGGILGMTLAHRLAQAGKQVTLFEASPELGGLASAWMLGDITWDRHYHVTLLSDLCLRNLLKELRLEQDMQWVETKTGCYMDGNLYSVSNAIEFLRFPPLGLIDKIRLGFTILYASKIRDWKQLEKISVVDWLSRWSGKHTFQKFWLPLLRAKLGENYKKASAAFIWAIIARLYAARRTGLKKEMFGYLPGGYARLLERFAEVLTEEGVEIRLGAVVQQVQSAEGQVKLQTAGWESFDRVILTTAAPIAAQVCPQLDSEERDRLKNIQYQGIICASLLLKQPLSPYYVTNITDTWVPFTGVIEMTTLVEPDYFHGNTLVYLPKYIAPDDPAFSLSDSELQEKFVSALERMYSHFDRSDVLSFKVSRVKYVLAISTLNYSEHLPPMHTSIPGVHIINSAHILNGTLNVNETVQLAESAAAELLTLSKSSLAVSTR</sequence>
<proteinExistence type="predicted"/>
<evidence type="ECO:0000313" key="3">
    <source>
        <dbReference type="Proteomes" id="UP000757435"/>
    </source>
</evidence>
<dbReference type="GO" id="GO:0016491">
    <property type="term" value="F:oxidoreductase activity"/>
    <property type="evidence" value="ECO:0007669"/>
    <property type="project" value="InterPro"/>
</dbReference>
<evidence type="ECO:0000313" key="2">
    <source>
        <dbReference type="EMBL" id="MBW4660909.1"/>
    </source>
</evidence>
<dbReference type="AlphaFoldDB" id="A0A951QFB6"/>
<dbReference type="NCBIfam" id="NF005560">
    <property type="entry name" value="PRK07233.1"/>
    <property type="match status" value="1"/>
</dbReference>
<dbReference type="Pfam" id="PF01593">
    <property type="entry name" value="Amino_oxidase"/>
    <property type="match status" value="1"/>
</dbReference>
<dbReference type="InterPro" id="IPR002937">
    <property type="entry name" value="Amino_oxidase"/>
</dbReference>
<dbReference type="PRINTS" id="PR00419">
    <property type="entry name" value="ADXRDTASE"/>
</dbReference>
<dbReference type="EMBL" id="JAHHHD010000027">
    <property type="protein sequence ID" value="MBW4660909.1"/>
    <property type="molecule type" value="Genomic_DNA"/>
</dbReference>
<comment type="caution">
    <text evidence="2">The sequence shown here is derived from an EMBL/GenBank/DDBJ whole genome shotgun (WGS) entry which is preliminary data.</text>
</comment>
<dbReference type="InterPro" id="IPR050464">
    <property type="entry name" value="Zeta_carotene_desat/Oxidored"/>
</dbReference>
<dbReference type="Gene3D" id="3.50.50.60">
    <property type="entry name" value="FAD/NAD(P)-binding domain"/>
    <property type="match status" value="1"/>
</dbReference>
<dbReference type="PANTHER" id="PTHR42923">
    <property type="entry name" value="PROTOPORPHYRINOGEN OXIDASE"/>
    <property type="match status" value="1"/>
</dbReference>
<dbReference type="Proteomes" id="UP000757435">
    <property type="component" value="Unassembled WGS sequence"/>
</dbReference>
<name>A0A951QFB6_9CYAN</name>
<gene>
    <name evidence="2" type="ORF">KME15_19720</name>
</gene>
<reference evidence="2" key="2">
    <citation type="journal article" date="2022" name="Microbiol. Resour. Announc.">
        <title>Metagenome Sequencing to Explore Phylogenomics of Terrestrial Cyanobacteria.</title>
        <authorList>
            <person name="Ward R.D."/>
            <person name="Stajich J.E."/>
            <person name="Johansen J.R."/>
            <person name="Huntemann M."/>
            <person name="Clum A."/>
            <person name="Foster B."/>
            <person name="Foster B."/>
            <person name="Roux S."/>
            <person name="Palaniappan K."/>
            <person name="Varghese N."/>
            <person name="Mukherjee S."/>
            <person name="Reddy T.B.K."/>
            <person name="Daum C."/>
            <person name="Copeland A."/>
            <person name="Chen I.A."/>
            <person name="Ivanova N.N."/>
            <person name="Kyrpides N.C."/>
            <person name="Shapiro N."/>
            <person name="Eloe-Fadrosh E.A."/>
            <person name="Pietrasiak N."/>
        </authorList>
    </citation>
    <scope>NUCLEOTIDE SEQUENCE</scope>
    <source>
        <strain evidence="2">UHER 2000/2452</strain>
    </source>
</reference>